<evidence type="ECO:0000256" key="2">
    <source>
        <dbReference type="ARBA" id="ARBA00012513"/>
    </source>
</evidence>
<protein>
    <recommendedName>
        <fullName evidence="2">non-specific serine/threonine protein kinase</fullName>
        <ecNumber evidence="2">2.7.11.1</ecNumber>
    </recommendedName>
</protein>
<dbReference type="InterPro" id="IPR000719">
    <property type="entry name" value="Prot_kinase_dom"/>
</dbReference>
<feature type="domain" description="Protein kinase" evidence="12">
    <location>
        <begin position="387"/>
        <end position="656"/>
    </location>
</feature>
<evidence type="ECO:0000256" key="6">
    <source>
        <dbReference type="ARBA" id="ARBA00022741"/>
    </source>
</evidence>
<feature type="compositionally biased region" description="Basic and acidic residues" evidence="11">
    <location>
        <begin position="787"/>
        <end position="802"/>
    </location>
</feature>
<dbReference type="EC" id="2.7.11.1" evidence="2"/>
<evidence type="ECO:0000256" key="9">
    <source>
        <dbReference type="ARBA" id="ARBA00022840"/>
    </source>
</evidence>
<dbReference type="InterPro" id="IPR008271">
    <property type="entry name" value="Ser/Thr_kinase_AS"/>
</dbReference>
<keyword evidence="6 10" id="KW-0547">Nucleotide-binding</keyword>
<evidence type="ECO:0000313" key="14">
    <source>
        <dbReference type="Proteomes" id="UP000661077"/>
    </source>
</evidence>
<keyword evidence="8" id="KW-0106">Calcium</keyword>
<feature type="compositionally biased region" description="Basic and acidic residues" evidence="11">
    <location>
        <begin position="348"/>
        <end position="368"/>
    </location>
</feature>
<dbReference type="PROSITE" id="PS00107">
    <property type="entry name" value="PROTEIN_KINASE_ATP"/>
    <property type="match status" value="1"/>
</dbReference>
<keyword evidence="3" id="KW-0808">Transferase</keyword>
<feature type="region of interest" description="Disordered" evidence="11">
    <location>
        <begin position="309"/>
        <end position="378"/>
    </location>
</feature>
<keyword evidence="14" id="KW-1185">Reference proteome</keyword>
<dbReference type="Gene3D" id="3.30.200.20">
    <property type="entry name" value="Phosphorylase Kinase, domain 1"/>
    <property type="match status" value="1"/>
</dbReference>
<dbReference type="Gene3D" id="1.10.510.10">
    <property type="entry name" value="Transferase(Phosphotransferase) domain 1"/>
    <property type="match status" value="1"/>
</dbReference>
<dbReference type="GO" id="GO:0016301">
    <property type="term" value="F:kinase activity"/>
    <property type="evidence" value="ECO:0007669"/>
    <property type="project" value="UniProtKB-KW"/>
</dbReference>
<feature type="region of interest" description="Disordered" evidence="11">
    <location>
        <begin position="747"/>
        <end position="849"/>
    </location>
</feature>
<evidence type="ECO:0000256" key="4">
    <source>
        <dbReference type="ARBA" id="ARBA00022729"/>
    </source>
</evidence>
<evidence type="ECO:0000256" key="8">
    <source>
        <dbReference type="ARBA" id="ARBA00022837"/>
    </source>
</evidence>
<feature type="compositionally biased region" description="Basic and acidic residues" evidence="11">
    <location>
        <begin position="207"/>
        <end position="222"/>
    </location>
</feature>
<dbReference type="Pfam" id="PF03160">
    <property type="entry name" value="Calx-beta"/>
    <property type="match status" value="1"/>
</dbReference>
<feature type="compositionally biased region" description="Basic and acidic residues" evidence="11">
    <location>
        <begin position="809"/>
        <end position="818"/>
    </location>
</feature>
<feature type="region of interest" description="Disordered" evidence="11">
    <location>
        <begin position="283"/>
        <end position="302"/>
    </location>
</feature>
<evidence type="ECO:0000313" key="13">
    <source>
        <dbReference type="EMBL" id="MBM0103487.1"/>
    </source>
</evidence>
<dbReference type="PROSITE" id="PS50011">
    <property type="entry name" value="PROTEIN_KINASE_DOM"/>
    <property type="match status" value="1"/>
</dbReference>
<dbReference type="PANTHER" id="PTHR43671:SF13">
    <property type="entry name" value="SERINE_THREONINE-PROTEIN KINASE NEK2"/>
    <property type="match status" value="1"/>
</dbReference>
<dbReference type="Proteomes" id="UP000661077">
    <property type="component" value="Unassembled WGS sequence"/>
</dbReference>
<feature type="binding site" evidence="10">
    <location>
        <position position="422"/>
    </location>
    <ligand>
        <name>ATP</name>
        <dbReference type="ChEBI" id="CHEBI:30616"/>
    </ligand>
</feature>
<dbReference type="InterPro" id="IPR038081">
    <property type="entry name" value="CalX-like_sf"/>
</dbReference>
<feature type="region of interest" description="Disordered" evidence="11">
    <location>
        <begin position="118"/>
        <end position="265"/>
    </location>
</feature>
<dbReference type="SUPFAM" id="SSF56112">
    <property type="entry name" value="Protein kinase-like (PK-like)"/>
    <property type="match status" value="1"/>
</dbReference>
<dbReference type="InterPro" id="IPR050660">
    <property type="entry name" value="NEK_Ser/Thr_kinase"/>
</dbReference>
<evidence type="ECO:0000256" key="7">
    <source>
        <dbReference type="ARBA" id="ARBA00022777"/>
    </source>
</evidence>
<evidence type="ECO:0000256" key="1">
    <source>
        <dbReference type="ARBA" id="ARBA00010886"/>
    </source>
</evidence>
<dbReference type="PANTHER" id="PTHR43671">
    <property type="entry name" value="SERINE/THREONINE-PROTEIN KINASE NEK"/>
    <property type="match status" value="1"/>
</dbReference>
<evidence type="ECO:0000256" key="5">
    <source>
        <dbReference type="ARBA" id="ARBA00022737"/>
    </source>
</evidence>
<accession>A0ABS1WR88</accession>
<comment type="caution">
    <text evidence="13">The sequence shown here is derived from an EMBL/GenBank/DDBJ whole genome shotgun (WGS) entry which is preliminary data.</text>
</comment>
<proteinExistence type="inferred from homology"/>
<feature type="compositionally biased region" description="Low complexity" evidence="11">
    <location>
        <begin position="756"/>
        <end position="785"/>
    </location>
</feature>
<evidence type="ECO:0000256" key="11">
    <source>
        <dbReference type="SAM" id="MobiDB-lite"/>
    </source>
</evidence>
<keyword evidence="5" id="KW-0677">Repeat</keyword>
<dbReference type="CDD" id="cd14014">
    <property type="entry name" value="STKc_PknB_like"/>
    <property type="match status" value="1"/>
</dbReference>
<dbReference type="InterPro" id="IPR011009">
    <property type="entry name" value="Kinase-like_dom_sf"/>
</dbReference>
<dbReference type="RefSeq" id="WP_203165457.1">
    <property type="nucleotide sequence ID" value="NZ_JAEVLS010000001.1"/>
</dbReference>
<feature type="compositionally biased region" description="Basic and acidic residues" evidence="11">
    <location>
        <begin position="233"/>
        <end position="248"/>
    </location>
</feature>
<dbReference type="PROSITE" id="PS00108">
    <property type="entry name" value="PROTEIN_KINASE_ST"/>
    <property type="match status" value="1"/>
</dbReference>
<name>A0ABS1WR88_9GAMM</name>
<gene>
    <name evidence="13" type="ORF">JM946_01975</name>
</gene>
<dbReference type="SMART" id="SM00220">
    <property type="entry name" value="S_TKc"/>
    <property type="match status" value="1"/>
</dbReference>
<dbReference type="InterPro" id="IPR017441">
    <property type="entry name" value="Protein_kinase_ATP_BS"/>
</dbReference>
<feature type="compositionally biased region" description="Low complexity" evidence="11">
    <location>
        <begin position="819"/>
        <end position="840"/>
    </location>
</feature>
<dbReference type="SUPFAM" id="SSF141072">
    <property type="entry name" value="CalX-like"/>
    <property type="match status" value="1"/>
</dbReference>
<dbReference type="Pfam" id="PF00069">
    <property type="entry name" value="Pkinase"/>
    <property type="match status" value="1"/>
</dbReference>
<dbReference type="SMART" id="SM00237">
    <property type="entry name" value="Calx_beta"/>
    <property type="match status" value="1"/>
</dbReference>
<dbReference type="InterPro" id="IPR003644">
    <property type="entry name" value="Calx_beta"/>
</dbReference>
<evidence type="ECO:0000256" key="10">
    <source>
        <dbReference type="PROSITE-ProRule" id="PRU10141"/>
    </source>
</evidence>
<keyword evidence="7 13" id="KW-0418">Kinase</keyword>
<keyword evidence="4" id="KW-0732">Signal</keyword>
<evidence type="ECO:0000259" key="12">
    <source>
        <dbReference type="PROSITE" id="PS50011"/>
    </source>
</evidence>
<reference evidence="13 14" key="1">
    <citation type="journal article" date="2021" name="Int. J. Syst. Evol. Microbiol.">
        <title>Steroidobacter gossypii sp. nov., isolated from soil of cotton cropping field.</title>
        <authorList>
            <person name="Huang R."/>
            <person name="Yang S."/>
            <person name="Zhen C."/>
            <person name="Liu W."/>
        </authorList>
    </citation>
    <scope>NUCLEOTIDE SEQUENCE [LARGE SCALE GENOMIC DNA]</scope>
    <source>
        <strain evidence="13 14">S1-65</strain>
    </source>
</reference>
<sequence length="965" mass="103704">MSLSIDKDLGEQGENARAVLASWLDDYIAGRCDRADMQASFLSVCRSNSDAPWDALALLDQYQRRGRIDMALARSLKTDIAQLVFGVANQTETKDDAGDKQDTTDVTIDTTGSRWRKLIADRDPESMNSEPAVVDPSTRRGEEAAAAPRRSSDGATTFRRSSEDDAAGSGRRTEDDDATSFRRRGSDHDATVFGRTGGEEAAGPGRRTRDEDATAFGRRGEGDDAAAFGRRTGAKDEAGTGRRTRDDDATAFGRGTDDTATSFRRRGVDDDATAFGRRVADDDAATSGRRTGEGDATIFSRRKLDEATGFRRASDSDPTGFRRHLDEPLTRPPPSIKLAEDETVLARGPKDDITSSTRAHDLASERPARPSAVPPPGLTSDVLRDRYELISILGRGSSGTVYKAVDRHRAHLDPASRCVAVKVLKLNYHDRPEELAQLEREFHEAQSLSHPNVVSVFDLDRDGNVYFIVMELLEGELLADILKRLDGQTMARHHALAIVSSVGAALAHAHRRNIVHADLKPRNIMITSAGEVRVLDFGFARDRPLDLHSSSGLNDVPVAAPAYASVERVNGSDPHPSDDVYSLACIAYELLSGRHPFGGRSAPLARAHGRQPQRISGLSGKQQQALQRALLWTRGERRIDVVELLAALGCGEAPNRLGVPSELSVPATSRSRWQRAASAAVLALVFVAGGYMVWQYGLLPKNLVNVLPVNPPVGDRELQSESAGGNAMLDRQVEADDTIESRALETIAPPAVAPLPSTQQRPSGSSSSGAQSPSNGQASGSSSTTRNDAETKAPATDPERAQPRVSQLPRREPVKEQPSRAQAEAPAVAAGSSAAPTPSASVPPAPAPGAARPVVIEFDKDSYVTSEGDGSVRLVIRRTGSTRRDVSFTWNLRSNSAEMGSDFAGIGPGTERIPAGVREAHITIPLVQDSIKETTELFLVELQVNEEGVNLGERSSAAVIIVDDD</sequence>
<organism evidence="13 14">
    <name type="scientific">Steroidobacter gossypii</name>
    <dbReference type="NCBI Taxonomy" id="2805490"/>
    <lineage>
        <taxon>Bacteria</taxon>
        <taxon>Pseudomonadati</taxon>
        <taxon>Pseudomonadota</taxon>
        <taxon>Gammaproteobacteria</taxon>
        <taxon>Steroidobacterales</taxon>
        <taxon>Steroidobacteraceae</taxon>
        <taxon>Steroidobacter</taxon>
    </lineage>
</organism>
<dbReference type="Gene3D" id="2.60.40.2030">
    <property type="match status" value="1"/>
</dbReference>
<keyword evidence="9 10" id="KW-0067">ATP-binding</keyword>
<evidence type="ECO:0000256" key="3">
    <source>
        <dbReference type="ARBA" id="ARBA00022679"/>
    </source>
</evidence>
<dbReference type="EMBL" id="JAEVLS010000001">
    <property type="protein sequence ID" value="MBM0103487.1"/>
    <property type="molecule type" value="Genomic_DNA"/>
</dbReference>
<comment type="similarity">
    <text evidence="1">Belongs to the protein kinase superfamily. NEK Ser/Thr protein kinase family. NIMA subfamily.</text>
</comment>